<feature type="transmembrane region" description="Helical" evidence="1">
    <location>
        <begin position="16"/>
        <end position="36"/>
    </location>
</feature>
<reference evidence="2" key="2">
    <citation type="submission" date="2006-01" db="EMBL/GenBank/DDBJ databases">
        <authorList>
            <person name="Genoscope"/>
        </authorList>
    </citation>
    <scope>NUCLEOTIDE SEQUENCE</scope>
</reference>
<organism evidence="2">
    <name type="scientific">Kuenenia stuttgartiensis</name>
    <dbReference type="NCBI Taxonomy" id="174633"/>
    <lineage>
        <taxon>Bacteria</taxon>
        <taxon>Pseudomonadati</taxon>
        <taxon>Planctomycetota</taxon>
        <taxon>Candidatus Brocadiia</taxon>
        <taxon>Candidatus Brocadiales</taxon>
        <taxon>Candidatus Brocadiaceae</taxon>
        <taxon>Candidatus Kuenenia</taxon>
    </lineage>
</organism>
<keyword evidence="1" id="KW-1133">Transmembrane helix</keyword>
<keyword evidence="1" id="KW-0472">Membrane</keyword>
<accession>Q1Q2J6</accession>
<gene>
    <name evidence="3" type="ORF">KsCSTR_19660</name>
    <name evidence="2" type="ORF">kuste3482</name>
</gene>
<evidence type="ECO:0000313" key="2">
    <source>
        <dbReference type="EMBL" id="CAJ74245.1"/>
    </source>
</evidence>
<sequence>MRPHARTSLLIDNEFTIQWIATASIGNYVDILLLLYRKSSQIGISKIRFNFC</sequence>
<proteinExistence type="predicted"/>
<dbReference type="AlphaFoldDB" id="Q1Q2J6"/>
<name>Q1Q2J6_KUEST</name>
<reference evidence="2" key="1">
    <citation type="journal article" date="2006" name="Nature">
        <title>Deciphering the evolution and metabolism of an anammox bacterium from a community genome.</title>
        <authorList>
            <person name="Strous M."/>
            <person name="Pelletier E."/>
            <person name="Mangenot S."/>
            <person name="Rattei T."/>
            <person name="Lehner A."/>
            <person name="Taylor M.W."/>
            <person name="Horn M."/>
            <person name="Daims H."/>
            <person name="Bartol-Mavel D."/>
            <person name="Wincker P."/>
            <person name="Barbe V."/>
            <person name="Fonknechten N."/>
            <person name="Vallenet D."/>
            <person name="Segurens B."/>
            <person name="Schenowitz-Truong C."/>
            <person name="Medigue C."/>
            <person name="Collingro A."/>
            <person name="Snel B."/>
            <person name="Dutilh B.E."/>
            <person name="OpDenCamp H.J.M."/>
            <person name="vanDerDrift C."/>
            <person name="Cirpus I."/>
            <person name="vanDePas-Schoonen K.T."/>
            <person name="Harhangi H.R."/>
            <person name="vanNiftrik L."/>
            <person name="Schmid M."/>
            <person name="Keltjens J."/>
            <person name="vanDeVossenberg J."/>
            <person name="Kartal B."/>
            <person name="Meier H."/>
            <person name="Frishman D."/>
            <person name="Huynen M.A."/>
            <person name="Mewes H."/>
            <person name="Weissenbach J."/>
            <person name="Jetten M.S.M."/>
            <person name="Wagner M."/>
            <person name="LePaslier D."/>
        </authorList>
    </citation>
    <scope>NUCLEOTIDE SEQUENCE</scope>
</reference>
<dbReference type="EMBL" id="CP049055">
    <property type="protein sequence ID" value="QII11345.1"/>
    <property type="molecule type" value="Genomic_DNA"/>
</dbReference>
<dbReference type="Proteomes" id="UP000501926">
    <property type="component" value="Chromosome"/>
</dbReference>
<keyword evidence="1" id="KW-0812">Transmembrane</keyword>
<reference evidence="3 4" key="3">
    <citation type="submission" date="2020-02" db="EMBL/GenBank/DDBJ databases">
        <title>Newly sequenced genome of strain CSTR1 showed variability in Candidatus Kuenenia stuttgartiensis genomes.</title>
        <authorList>
            <person name="Ding C."/>
            <person name="Adrian L."/>
        </authorList>
    </citation>
    <scope>NUCLEOTIDE SEQUENCE [LARGE SCALE GENOMIC DNA]</scope>
    <source>
        <strain evidence="3 4">CSTR1</strain>
    </source>
</reference>
<protein>
    <submittedName>
        <fullName evidence="2">Uncharacterized protein</fullName>
    </submittedName>
</protein>
<evidence type="ECO:0000313" key="3">
    <source>
        <dbReference type="EMBL" id="QII11345.1"/>
    </source>
</evidence>
<evidence type="ECO:0000313" key="4">
    <source>
        <dbReference type="Proteomes" id="UP000501926"/>
    </source>
</evidence>
<dbReference type="EMBL" id="CT573071">
    <property type="protein sequence ID" value="CAJ74245.1"/>
    <property type="molecule type" value="Genomic_DNA"/>
</dbReference>
<evidence type="ECO:0000256" key="1">
    <source>
        <dbReference type="SAM" id="Phobius"/>
    </source>
</evidence>